<evidence type="ECO:0000313" key="9">
    <source>
        <dbReference type="Proteomes" id="UP001500469"/>
    </source>
</evidence>
<dbReference type="Pfam" id="PF02152">
    <property type="entry name" value="FolB"/>
    <property type="match status" value="1"/>
</dbReference>
<dbReference type="EC" id="4.1.2.25" evidence="6"/>
<name>A0ABP3YAZ0_9BACT</name>
<dbReference type="InterPro" id="IPR043133">
    <property type="entry name" value="GTP-CH-I_C/QueF"/>
</dbReference>
<comment type="function">
    <text evidence="6">Catalyzes the conversion of 7,8-dihydroneopterin to 6-hydroxymethyl-7,8-dihydropterin.</text>
</comment>
<comment type="catalytic activity">
    <reaction evidence="1 6">
        <text>7,8-dihydroneopterin = 6-hydroxymethyl-7,8-dihydropterin + glycolaldehyde</text>
        <dbReference type="Rhea" id="RHEA:10540"/>
        <dbReference type="ChEBI" id="CHEBI:17001"/>
        <dbReference type="ChEBI" id="CHEBI:17071"/>
        <dbReference type="ChEBI" id="CHEBI:44841"/>
        <dbReference type="EC" id="4.1.2.25"/>
    </reaction>
</comment>
<proteinExistence type="inferred from homology"/>
<dbReference type="EMBL" id="BAAAFI010000007">
    <property type="protein sequence ID" value="GAA0878674.1"/>
    <property type="molecule type" value="Genomic_DNA"/>
</dbReference>
<protein>
    <recommendedName>
        <fullName evidence="6">7,8-dihydroneopterin aldolase</fullName>
        <ecNumber evidence="6">4.1.2.25</ecNumber>
    </recommendedName>
</protein>
<dbReference type="SUPFAM" id="SSF55620">
    <property type="entry name" value="Tetrahydrobiopterin biosynthesis enzymes-like"/>
    <property type="match status" value="1"/>
</dbReference>
<evidence type="ECO:0000313" key="8">
    <source>
        <dbReference type="EMBL" id="GAA0878674.1"/>
    </source>
</evidence>
<keyword evidence="9" id="KW-1185">Reference proteome</keyword>
<dbReference type="InterPro" id="IPR006157">
    <property type="entry name" value="FolB_dom"/>
</dbReference>
<evidence type="ECO:0000256" key="3">
    <source>
        <dbReference type="ARBA" id="ARBA00005708"/>
    </source>
</evidence>
<comment type="pathway">
    <text evidence="2 6">Cofactor biosynthesis; tetrahydrofolate biosynthesis; 2-amino-4-hydroxy-6-hydroxymethyl-7,8-dihydropteridine diphosphate from 7,8-dihydroneopterin triphosphate: step 3/4.</text>
</comment>
<dbReference type="Gene3D" id="3.30.1130.10">
    <property type="match status" value="1"/>
</dbReference>
<keyword evidence="4 6" id="KW-0289">Folate biosynthesis</keyword>
<evidence type="ECO:0000259" key="7">
    <source>
        <dbReference type="SMART" id="SM00905"/>
    </source>
</evidence>
<evidence type="ECO:0000256" key="5">
    <source>
        <dbReference type="ARBA" id="ARBA00023239"/>
    </source>
</evidence>
<evidence type="ECO:0000256" key="6">
    <source>
        <dbReference type="RuleBase" id="RU362079"/>
    </source>
</evidence>
<organism evidence="8 9">
    <name type="scientific">Algoriphagus jejuensis</name>
    <dbReference type="NCBI Taxonomy" id="419934"/>
    <lineage>
        <taxon>Bacteria</taxon>
        <taxon>Pseudomonadati</taxon>
        <taxon>Bacteroidota</taxon>
        <taxon>Cytophagia</taxon>
        <taxon>Cytophagales</taxon>
        <taxon>Cyclobacteriaceae</taxon>
        <taxon>Algoriphagus</taxon>
    </lineage>
</organism>
<sequence>MGKVALEGIEFHAYHGAYPEESVLGNRFTLDLELETEFREAMLHDSLKDTVDYAKLYQVIKARMDVKVKLLEHLGHRIITDILEVYPHVKAVRLTLKKHHPALGGIVQYSAVTVCYPEDFA</sequence>
<dbReference type="Proteomes" id="UP001500469">
    <property type="component" value="Unassembled WGS sequence"/>
</dbReference>
<accession>A0ABP3YAZ0</accession>
<comment type="caution">
    <text evidence="8">The sequence shown here is derived from an EMBL/GenBank/DDBJ whole genome shotgun (WGS) entry which is preliminary data.</text>
</comment>
<dbReference type="PANTHER" id="PTHR42844:SF1">
    <property type="entry name" value="DIHYDRONEOPTERIN ALDOLASE 1-RELATED"/>
    <property type="match status" value="1"/>
</dbReference>
<dbReference type="SMART" id="SM00905">
    <property type="entry name" value="FolB"/>
    <property type="match status" value="1"/>
</dbReference>
<reference evidence="9" key="1">
    <citation type="journal article" date="2019" name="Int. J. Syst. Evol. Microbiol.">
        <title>The Global Catalogue of Microorganisms (GCM) 10K type strain sequencing project: providing services to taxonomists for standard genome sequencing and annotation.</title>
        <authorList>
            <consortium name="The Broad Institute Genomics Platform"/>
            <consortium name="The Broad Institute Genome Sequencing Center for Infectious Disease"/>
            <person name="Wu L."/>
            <person name="Ma J."/>
        </authorList>
    </citation>
    <scope>NUCLEOTIDE SEQUENCE [LARGE SCALE GENOMIC DNA]</scope>
    <source>
        <strain evidence="9">JCM 16112</strain>
    </source>
</reference>
<dbReference type="NCBIfam" id="TIGR00526">
    <property type="entry name" value="folB_dom"/>
    <property type="match status" value="1"/>
</dbReference>
<evidence type="ECO:0000256" key="1">
    <source>
        <dbReference type="ARBA" id="ARBA00001353"/>
    </source>
</evidence>
<dbReference type="PANTHER" id="PTHR42844">
    <property type="entry name" value="DIHYDRONEOPTERIN ALDOLASE 1-RELATED"/>
    <property type="match status" value="1"/>
</dbReference>
<dbReference type="InterPro" id="IPR006156">
    <property type="entry name" value="Dihydroneopterin_aldolase"/>
</dbReference>
<dbReference type="NCBIfam" id="TIGR00525">
    <property type="entry name" value="folB"/>
    <property type="match status" value="1"/>
</dbReference>
<comment type="similarity">
    <text evidence="3 6">Belongs to the DHNA family.</text>
</comment>
<keyword evidence="5 6" id="KW-0456">Lyase</keyword>
<feature type="domain" description="Dihydroneopterin aldolase/epimerase" evidence="7">
    <location>
        <begin position="4"/>
        <end position="116"/>
    </location>
</feature>
<gene>
    <name evidence="8" type="primary">folB</name>
    <name evidence="8" type="ORF">GCM10009119_16420</name>
</gene>
<dbReference type="RefSeq" id="WP_343850293.1">
    <property type="nucleotide sequence ID" value="NZ_BAAAFI010000007.1"/>
</dbReference>
<evidence type="ECO:0000256" key="2">
    <source>
        <dbReference type="ARBA" id="ARBA00005013"/>
    </source>
</evidence>
<evidence type="ECO:0000256" key="4">
    <source>
        <dbReference type="ARBA" id="ARBA00022909"/>
    </source>
</evidence>